<gene>
    <name evidence="1" type="ORF">GCM10007890_23250</name>
</gene>
<organism evidence="1 2">
    <name type="scientific">Methylobacterium tardum</name>
    <dbReference type="NCBI Taxonomy" id="374432"/>
    <lineage>
        <taxon>Bacteria</taxon>
        <taxon>Pseudomonadati</taxon>
        <taxon>Pseudomonadota</taxon>
        <taxon>Alphaproteobacteria</taxon>
        <taxon>Hyphomicrobiales</taxon>
        <taxon>Methylobacteriaceae</taxon>
        <taxon>Methylobacterium</taxon>
    </lineage>
</organism>
<comment type="caution">
    <text evidence="1">The sequence shown here is derived from an EMBL/GenBank/DDBJ whole genome shotgun (WGS) entry which is preliminary data.</text>
</comment>
<reference evidence="2" key="1">
    <citation type="journal article" date="2019" name="Int. J. Syst. Evol. Microbiol.">
        <title>The Global Catalogue of Microorganisms (GCM) 10K type strain sequencing project: providing services to taxonomists for standard genome sequencing and annotation.</title>
        <authorList>
            <consortium name="The Broad Institute Genomics Platform"/>
            <consortium name="The Broad Institute Genome Sequencing Center for Infectious Disease"/>
            <person name="Wu L."/>
            <person name="Ma J."/>
        </authorList>
    </citation>
    <scope>NUCLEOTIDE SEQUENCE [LARGE SCALE GENOMIC DNA]</scope>
    <source>
        <strain evidence="2">NBRC 103632</strain>
    </source>
</reference>
<dbReference type="AlphaFoldDB" id="A0AA37TEC2"/>
<protein>
    <recommendedName>
        <fullName evidence="3">Anti-sigma factor NepR domain-containing protein</fullName>
    </recommendedName>
</protein>
<sequence>MSKPLPERPGETAPNSAAATLTAGVRRHLGQNLRTLYADTLAAPANQRLEDLVAQLSKPKR</sequence>
<evidence type="ECO:0000313" key="1">
    <source>
        <dbReference type="EMBL" id="GLS70312.1"/>
    </source>
</evidence>
<keyword evidence="2" id="KW-1185">Reference proteome</keyword>
<evidence type="ECO:0000313" key="2">
    <source>
        <dbReference type="Proteomes" id="UP001157440"/>
    </source>
</evidence>
<evidence type="ECO:0008006" key="3">
    <source>
        <dbReference type="Google" id="ProtNLM"/>
    </source>
</evidence>
<name>A0AA37TEC2_9HYPH</name>
<dbReference type="RefSeq" id="WP_238197182.1">
    <property type="nucleotide sequence ID" value="NZ_BPQZ01000016.1"/>
</dbReference>
<dbReference type="EMBL" id="BSPL01000014">
    <property type="protein sequence ID" value="GLS70312.1"/>
    <property type="molecule type" value="Genomic_DNA"/>
</dbReference>
<proteinExistence type="predicted"/>
<dbReference type="Proteomes" id="UP001157440">
    <property type="component" value="Unassembled WGS sequence"/>
</dbReference>
<accession>A0AA37TEC2</accession>